<sequence length="56" mass="5719" precursor="true">MKPTGIITSAVLVGVASAALAHSGATGIVKERMDAMSAMGKAVKHGRPDDERRDGV</sequence>
<proteinExistence type="predicted"/>
<evidence type="ECO:0000313" key="2">
    <source>
        <dbReference type="EMBL" id="AQZ54312.1"/>
    </source>
</evidence>
<evidence type="ECO:0000256" key="1">
    <source>
        <dbReference type="SAM" id="SignalP"/>
    </source>
</evidence>
<dbReference type="EMBL" id="CP020332">
    <property type="protein sequence ID" value="AQZ54312.1"/>
    <property type="molecule type" value="Genomic_DNA"/>
</dbReference>
<keyword evidence="3" id="KW-1185">Reference proteome</keyword>
<keyword evidence="2" id="KW-0614">Plasmid</keyword>
<dbReference type="AlphaFoldDB" id="A0A1U9Z9Q5"/>
<dbReference type="KEGG" id="mmed:Mame_05020"/>
<geneLocation type="plasmid" evidence="3">
    <name>pmm259</name>
</geneLocation>
<gene>
    <name evidence="2" type="ORF">Mame_05020</name>
</gene>
<reference evidence="2 3" key="1">
    <citation type="submission" date="2017-03" db="EMBL/GenBank/DDBJ databases">
        <title>Foreign affairs: Plasmid Transfer between Roseobacters and Rhizobia.</title>
        <authorList>
            <person name="Bartling P."/>
            <person name="Bunk B."/>
            <person name="Overmann J."/>
            <person name="Brinkmann H."/>
            <person name="Petersen J."/>
        </authorList>
    </citation>
    <scope>NUCLEOTIDE SEQUENCE [LARGE SCALE GENOMIC DNA]</scope>
    <source>
        <strain evidence="2 3">MACL11</strain>
        <plasmid evidence="3">Plasmid pmm259</plasmid>
    </source>
</reference>
<keyword evidence="1" id="KW-0732">Signal</keyword>
<dbReference type="Proteomes" id="UP000191135">
    <property type="component" value="Plasmid pMM259"/>
</dbReference>
<name>A0A1U9Z9Q5_9HYPH</name>
<evidence type="ECO:0000313" key="3">
    <source>
        <dbReference type="Proteomes" id="UP000191135"/>
    </source>
</evidence>
<organism evidence="2 3">
    <name type="scientific">Martelella mediterranea DSM 17316</name>
    <dbReference type="NCBI Taxonomy" id="1122214"/>
    <lineage>
        <taxon>Bacteria</taxon>
        <taxon>Pseudomonadati</taxon>
        <taxon>Pseudomonadota</taxon>
        <taxon>Alphaproteobacteria</taxon>
        <taxon>Hyphomicrobiales</taxon>
        <taxon>Aurantimonadaceae</taxon>
        <taxon>Martelella</taxon>
    </lineage>
</organism>
<feature type="chain" id="PRO_5012052817" evidence="1">
    <location>
        <begin position="22"/>
        <end position="56"/>
    </location>
</feature>
<feature type="signal peptide" evidence="1">
    <location>
        <begin position="1"/>
        <end position="21"/>
    </location>
</feature>
<accession>A0A1U9Z9Q5</accession>
<dbReference type="RefSeq" id="WP_207903860.1">
    <property type="nucleotide sequence ID" value="NZ_AQWH01000016.1"/>
</dbReference>
<protein>
    <submittedName>
        <fullName evidence="2">Uncharacterized protein</fullName>
    </submittedName>
</protein>